<name>A0A645ICZ7_9ZZZZ</name>
<organism evidence="1">
    <name type="scientific">bioreactor metagenome</name>
    <dbReference type="NCBI Taxonomy" id="1076179"/>
    <lineage>
        <taxon>unclassified sequences</taxon>
        <taxon>metagenomes</taxon>
        <taxon>ecological metagenomes</taxon>
    </lineage>
</organism>
<reference evidence="1" key="1">
    <citation type="submission" date="2019-08" db="EMBL/GenBank/DDBJ databases">
        <authorList>
            <person name="Kucharzyk K."/>
            <person name="Murdoch R.W."/>
            <person name="Higgins S."/>
            <person name="Loffler F."/>
        </authorList>
    </citation>
    <scope>NUCLEOTIDE SEQUENCE</scope>
</reference>
<dbReference type="AlphaFoldDB" id="A0A645ICZ7"/>
<accession>A0A645ICZ7</accession>
<gene>
    <name evidence="1" type="ORF">SDC9_192870</name>
</gene>
<dbReference type="EMBL" id="VSSQ01105085">
    <property type="protein sequence ID" value="MPN45303.1"/>
    <property type="molecule type" value="Genomic_DNA"/>
</dbReference>
<sequence length="82" mass="9668">MLGHVYNDVEVLNRLCREDYEQKRYYRVESYANELNQLLESARQYRTEIITTPVSLNAVSSEETLKDVLLKSTRLLQEIDAE</sequence>
<evidence type="ECO:0000313" key="1">
    <source>
        <dbReference type="EMBL" id="MPN45303.1"/>
    </source>
</evidence>
<proteinExistence type="predicted"/>
<protein>
    <submittedName>
        <fullName evidence="1">Uncharacterized protein</fullName>
    </submittedName>
</protein>
<comment type="caution">
    <text evidence="1">The sequence shown here is derived from an EMBL/GenBank/DDBJ whole genome shotgun (WGS) entry which is preliminary data.</text>
</comment>